<evidence type="ECO:0000313" key="1">
    <source>
        <dbReference type="EMBL" id="KAE9537961.1"/>
    </source>
</evidence>
<dbReference type="EMBL" id="VYZN01000017">
    <property type="protein sequence ID" value="KAE9537961.1"/>
    <property type="molecule type" value="Genomic_DNA"/>
</dbReference>
<proteinExistence type="predicted"/>
<gene>
    <name evidence="1" type="ORF">AGLY_005933</name>
</gene>
<organism evidence="1 2">
    <name type="scientific">Aphis glycines</name>
    <name type="common">Soybean aphid</name>
    <dbReference type="NCBI Taxonomy" id="307491"/>
    <lineage>
        <taxon>Eukaryota</taxon>
        <taxon>Metazoa</taxon>
        <taxon>Ecdysozoa</taxon>
        <taxon>Arthropoda</taxon>
        <taxon>Hexapoda</taxon>
        <taxon>Insecta</taxon>
        <taxon>Pterygota</taxon>
        <taxon>Neoptera</taxon>
        <taxon>Paraneoptera</taxon>
        <taxon>Hemiptera</taxon>
        <taxon>Sternorrhyncha</taxon>
        <taxon>Aphidomorpha</taxon>
        <taxon>Aphidoidea</taxon>
        <taxon>Aphididae</taxon>
        <taxon>Aphidini</taxon>
        <taxon>Aphis</taxon>
        <taxon>Aphis</taxon>
    </lineage>
</organism>
<accession>A0A6G0TS96</accession>
<sequence length="206" mass="23626">LSTTTPQIILPKFFGTVSNSQEFVSGLYISKEQVDPRFPPITYNKSFIANTPILTFNFQLIGHLQILSSKNHQDRIGITSTLLRFPDPVLPPTTYITPFRTPILAPKRPTDISATDVQLLIRYNLLPTQFNFIKCTYYKFKINKNIYLLHILNYRALQHLNNILVILTTYMQLFKTPTPKLNRITNMSGIGIQQGEYENKSSISTD</sequence>
<feature type="non-terminal residue" evidence="1">
    <location>
        <position position="1"/>
    </location>
</feature>
<protein>
    <submittedName>
        <fullName evidence="1">Uncharacterized protein</fullName>
    </submittedName>
</protein>
<name>A0A6G0TS96_APHGL</name>
<dbReference type="Proteomes" id="UP000475862">
    <property type="component" value="Unassembled WGS sequence"/>
</dbReference>
<dbReference type="AlphaFoldDB" id="A0A6G0TS96"/>
<reference evidence="1 2" key="1">
    <citation type="submission" date="2019-08" db="EMBL/GenBank/DDBJ databases">
        <title>The genome of the soybean aphid Biotype 1, its phylome, world population structure and adaptation to the North American continent.</title>
        <authorList>
            <person name="Giordano R."/>
            <person name="Donthu R.K."/>
            <person name="Hernandez A.G."/>
            <person name="Wright C.L."/>
            <person name="Zimin A.V."/>
        </authorList>
    </citation>
    <scope>NUCLEOTIDE SEQUENCE [LARGE SCALE GENOMIC DNA]</scope>
    <source>
        <tissue evidence="1">Whole aphids</tissue>
    </source>
</reference>
<keyword evidence="2" id="KW-1185">Reference proteome</keyword>
<evidence type="ECO:0000313" key="2">
    <source>
        <dbReference type="Proteomes" id="UP000475862"/>
    </source>
</evidence>
<comment type="caution">
    <text evidence="1">The sequence shown here is derived from an EMBL/GenBank/DDBJ whole genome shotgun (WGS) entry which is preliminary data.</text>
</comment>